<evidence type="ECO:0000313" key="2">
    <source>
        <dbReference type="EMBL" id="KAG2256392.1"/>
    </source>
</evidence>
<feature type="domain" description="KIB1-4 beta-propeller" evidence="1">
    <location>
        <begin position="108"/>
        <end position="341"/>
    </location>
</feature>
<organism evidence="2 3">
    <name type="scientific">Brassica carinata</name>
    <name type="common">Ethiopian mustard</name>
    <name type="synonym">Abyssinian cabbage</name>
    <dbReference type="NCBI Taxonomy" id="52824"/>
    <lineage>
        <taxon>Eukaryota</taxon>
        <taxon>Viridiplantae</taxon>
        <taxon>Streptophyta</taxon>
        <taxon>Embryophyta</taxon>
        <taxon>Tracheophyta</taxon>
        <taxon>Spermatophyta</taxon>
        <taxon>Magnoliopsida</taxon>
        <taxon>eudicotyledons</taxon>
        <taxon>Gunneridae</taxon>
        <taxon>Pentapetalae</taxon>
        <taxon>rosids</taxon>
        <taxon>malvids</taxon>
        <taxon>Brassicales</taxon>
        <taxon>Brassicaceae</taxon>
        <taxon>Brassiceae</taxon>
        <taxon>Brassica</taxon>
    </lineage>
</organism>
<comment type="caution">
    <text evidence="2">The sequence shown here is derived from an EMBL/GenBank/DDBJ whole genome shotgun (WGS) entry which is preliminary data.</text>
</comment>
<dbReference type="OrthoDB" id="1089756at2759"/>
<dbReference type="PANTHER" id="PTHR44259">
    <property type="entry name" value="OS07G0183000 PROTEIN-RELATED"/>
    <property type="match status" value="1"/>
</dbReference>
<evidence type="ECO:0000313" key="3">
    <source>
        <dbReference type="Proteomes" id="UP000886595"/>
    </source>
</evidence>
<evidence type="ECO:0000259" key="1">
    <source>
        <dbReference type="Pfam" id="PF03478"/>
    </source>
</evidence>
<dbReference type="Proteomes" id="UP000886595">
    <property type="component" value="Unassembled WGS sequence"/>
</dbReference>
<dbReference type="InterPro" id="IPR005174">
    <property type="entry name" value="KIB1-4_b-propeller"/>
</dbReference>
<reference evidence="2 3" key="1">
    <citation type="submission" date="2020-02" db="EMBL/GenBank/DDBJ databases">
        <authorList>
            <person name="Ma Q."/>
            <person name="Huang Y."/>
            <person name="Song X."/>
            <person name="Pei D."/>
        </authorList>
    </citation>
    <scope>NUCLEOTIDE SEQUENCE [LARGE SCALE GENOMIC DNA]</scope>
    <source>
        <strain evidence="2">Sxm20200214</strain>
        <tissue evidence="2">Leaf</tissue>
    </source>
</reference>
<gene>
    <name evidence="2" type="ORF">Bca52824_075686</name>
</gene>
<dbReference type="InterPro" id="IPR050942">
    <property type="entry name" value="F-box_BR-signaling"/>
</dbReference>
<protein>
    <recommendedName>
        <fullName evidence="1">KIB1-4 beta-propeller domain-containing protein</fullName>
    </recommendedName>
</protein>
<dbReference type="PANTHER" id="PTHR44259:SF89">
    <property type="entry name" value="DUF295 DOMAIN-CONTAINING PROTEIN-RELATED"/>
    <property type="match status" value="1"/>
</dbReference>
<name>A0A8X7PTC9_BRACI</name>
<keyword evidence="3" id="KW-1185">Reference proteome</keyword>
<dbReference type="EMBL" id="JAAMPC010000015">
    <property type="protein sequence ID" value="KAG2256392.1"/>
    <property type="molecule type" value="Genomic_DNA"/>
</dbReference>
<proteinExistence type="predicted"/>
<sequence>MSHIIVNRLFKPSVSRKFLRHINVRLFTSDRPYPFLLVDHILKNPSSTDGGLEKEYSNRRKGNKIFITDKKVMRNVCDAMTVGFSRDGLKFNLTDKGPAIHYKGVSAYLPPLPTGSQVQSLAMSSLPTREKDWVVGVKLSGSRLMVCRPFGRSKLIDIKNAPGCINPSSSLMFSKDDKRFYIPSPGCNYFCYLEEEHDKLEFMGLKFDDIPASVSNEVSELSSCSRTDHLVESPTGNLFLVKWYGEDSEVWMDSDSDSDTDLEKDDENEVSTLKHVTKKFMVYRAGEQSCDYNKTMIYTEDIGDLCMFLGHRQAFCVPASTSPGLKPNCIYFVGRNFGVYDLTTKTCTTFHKDDECPVTRIEFPYWQFSL</sequence>
<accession>A0A8X7PTC9</accession>
<dbReference type="AlphaFoldDB" id="A0A8X7PTC9"/>
<dbReference type="Pfam" id="PF03478">
    <property type="entry name" value="Beta-prop_KIB1-4"/>
    <property type="match status" value="1"/>
</dbReference>